<feature type="transmembrane region" description="Helical" evidence="9">
    <location>
        <begin position="26"/>
        <end position="44"/>
    </location>
</feature>
<dbReference type="PANTHER" id="PTHR45695">
    <property type="entry name" value="LEUCOKININ RECEPTOR-RELATED"/>
    <property type="match status" value="1"/>
</dbReference>
<keyword evidence="4" id="KW-0297">G-protein coupled receptor</keyword>
<evidence type="ECO:0000256" key="4">
    <source>
        <dbReference type="ARBA" id="ARBA00023040"/>
    </source>
</evidence>
<dbReference type="GO" id="GO:0008188">
    <property type="term" value="F:neuropeptide receptor activity"/>
    <property type="evidence" value="ECO:0007669"/>
    <property type="project" value="TreeGrafter"/>
</dbReference>
<dbReference type="AlphaFoldDB" id="A0A1B0CA12"/>
<keyword evidence="11" id="KW-1185">Reference proteome</keyword>
<feature type="transmembrane region" description="Helical" evidence="9">
    <location>
        <begin position="64"/>
        <end position="84"/>
    </location>
</feature>
<organism evidence="10 11">
    <name type="scientific">Lutzomyia longipalpis</name>
    <name type="common">Sand fly</name>
    <dbReference type="NCBI Taxonomy" id="7200"/>
    <lineage>
        <taxon>Eukaryota</taxon>
        <taxon>Metazoa</taxon>
        <taxon>Ecdysozoa</taxon>
        <taxon>Arthropoda</taxon>
        <taxon>Hexapoda</taxon>
        <taxon>Insecta</taxon>
        <taxon>Pterygota</taxon>
        <taxon>Neoptera</taxon>
        <taxon>Endopterygota</taxon>
        <taxon>Diptera</taxon>
        <taxon>Nematocera</taxon>
        <taxon>Psychodoidea</taxon>
        <taxon>Psychodidae</taxon>
        <taxon>Lutzomyia</taxon>
        <taxon>Lutzomyia</taxon>
    </lineage>
</organism>
<dbReference type="VEuPathDB" id="VectorBase:LLOJ000784"/>
<proteinExistence type="predicted"/>
<keyword evidence="7" id="KW-0807">Transducer</keyword>
<evidence type="ECO:0000256" key="1">
    <source>
        <dbReference type="ARBA" id="ARBA00004141"/>
    </source>
</evidence>
<reference evidence="10" key="1">
    <citation type="submission" date="2020-05" db="UniProtKB">
        <authorList>
            <consortium name="EnsemblMetazoa"/>
        </authorList>
    </citation>
    <scope>IDENTIFICATION</scope>
    <source>
        <strain evidence="10">Jacobina</strain>
    </source>
</reference>
<evidence type="ECO:0000256" key="3">
    <source>
        <dbReference type="ARBA" id="ARBA00022989"/>
    </source>
</evidence>
<dbReference type="Pfam" id="PF00001">
    <property type="entry name" value="7tm_1"/>
    <property type="match status" value="1"/>
</dbReference>
<evidence type="ECO:0000256" key="5">
    <source>
        <dbReference type="ARBA" id="ARBA00023136"/>
    </source>
</evidence>
<evidence type="ECO:0000313" key="10">
    <source>
        <dbReference type="EnsemblMetazoa" id="LLOJ000784-PA"/>
    </source>
</evidence>
<comment type="subcellular location">
    <subcellularLocation>
        <location evidence="1">Membrane</location>
        <topology evidence="1">Multi-pass membrane protein</topology>
    </subcellularLocation>
</comment>
<evidence type="ECO:0000256" key="9">
    <source>
        <dbReference type="SAM" id="Phobius"/>
    </source>
</evidence>
<evidence type="ECO:0000256" key="6">
    <source>
        <dbReference type="ARBA" id="ARBA00023170"/>
    </source>
</evidence>
<dbReference type="Gene3D" id="1.20.1070.10">
    <property type="entry name" value="Rhodopsin 7-helix transmembrane proteins"/>
    <property type="match status" value="1"/>
</dbReference>
<dbReference type="InterPro" id="IPR000276">
    <property type="entry name" value="GPCR_Rhodpsn"/>
</dbReference>
<dbReference type="EnsemblMetazoa" id="LLOJ000784-RA">
    <property type="protein sequence ID" value="LLOJ000784-PA"/>
    <property type="gene ID" value="LLOJ000784"/>
</dbReference>
<dbReference type="GO" id="GO:0005886">
    <property type="term" value="C:plasma membrane"/>
    <property type="evidence" value="ECO:0007669"/>
    <property type="project" value="TreeGrafter"/>
</dbReference>
<dbReference type="PANTHER" id="PTHR45695:SF24">
    <property type="entry name" value="NEUROPEPTIDE CCHAMIDE-2 RECEPTOR"/>
    <property type="match status" value="1"/>
</dbReference>
<evidence type="ECO:0008006" key="12">
    <source>
        <dbReference type="Google" id="ProtNLM"/>
    </source>
</evidence>
<evidence type="ECO:0000256" key="2">
    <source>
        <dbReference type="ARBA" id="ARBA00022692"/>
    </source>
</evidence>
<sequence>MARRLHLSAREMPAQSRSQARARRHVAPNVFIVCFLPHHIFQMWFHLYPYAEDEYDEVWHVFRIIGFCFGFLNSCANPVALYCVSGVFRQYYHRYLCCRRSPSSHRSGHSTATGVCDTSFTSTVRRATTTHIPPAATTPGTQLPESGNNHWYGNGSECPPSPQCVRSRSLGKR</sequence>
<dbReference type="SUPFAM" id="SSF81321">
    <property type="entry name" value="Family A G protein-coupled receptor-like"/>
    <property type="match status" value="1"/>
</dbReference>
<keyword evidence="2 9" id="KW-0812">Transmembrane</keyword>
<name>A0A1B0CA12_LUTLO</name>
<evidence type="ECO:0000256" key="8">
    <source>
        <dbReference type="SAM" id="MobiDB-lite"/>
    </source>
</evidence>
<evidence type="ECO:0000313" key="11">
    <source>
        <dbReference type="Proteomes" id="UP000092461"/>
    </source>
</evidence>
<keyword evidence="3 9" id="KW-1133">Transmembrane helix</keyword>
<feature type="region of interest" description="Disordered" evidence="8">
    <location>
        <begin position="152"/>
        <end position="173"/>
    </location>
</feature>
<keyword evidence="5 9" id="KW-0472">Membrane</keyword>
<accession>A0A1B0CA12</accession>
<keyword evidence="6" id="KW-0675">Receptor</keyword>
<dbReference type="Proteomes" id="UP000092461">
    <property type="component" value="Unassembled WGS sequence"/>
</dbReference>
<dbReference type="VEuPathDB" id="VectorBase:LLONM1_006833"/>
<protein>
    <recommendedName>
        <fullName evidence="12">G-protein coupled receptors family 1 profile domain-containing protein</fullName>
    </recommendedName>
</protein>
<dbReference type="EMBL" id="AJWK01003155">
    <property type="status" value="NOT_ANNOTATED_CDS"/>
    <property type="molecule type" value="Genomic_DNA"/>
</dbReference>
<evidence type="ECO:0000256" key="7">
    <source>
        <dbReference type="ARBA" id="ARBA00023224"/>
    </source>
</evidence>